<gene>
    <name evidence="2" type="ORF">SKAU_G00189900</name>
</gene>
<name>A0A9Q1FDI4_SYNKA</name>
<dbReference type="AlphaFoldDB" id="A0A9Q1FDI4"/>
<keyword evidence="1" id="KW-1133">Transmembrane helix</keyword>
<evidence type="ECO:0000256" key="1">
    <source>
        <dbReference type="SAM" id="Phobius"/>
    </source>
</evidence>
<dbReference type="OrthoDB" id="8954674at2759"/>
<proteinExistence type="predicted"/>
<keyword evidence="1" id="KW-0472">Membrane</keyword>
<organism evidence="2 3">
    <name type="scientific">Synaphobranchus kaupii</name>
    <name type="common">Kaup's arrowtooth eel</name>
    <dbReference type="NCBI Taxonomy" id="118154"/>
    <lineage>
        <taxon>Eukaryota</taxon>
        <taxon>Metazoa</taxon>
        <taxon>Chordata</taxon>
        <taxon>Craniata</taxon>
        <taxon>Vertebrata</taxon>
        <taxon>Euteleostomi</taxon>
        <taxon>Actinopterygii</taxon>
        <taxon>Neopterygii</taxon>
        <taxon>Teleostei</taxon>
        <taxon>Anguilliformes</taxon>
        <taxon>Synaphobranchidae</taxon>
        <taxon>Synaphobranchus</taxon>
    </lineage>
</organism>
<evidence type="ECO:0000313" key="3">
    <source>
        <dbReference type="Proteomes" id="UP001152622"/>
    </source>
</evidence>
<comment type="caution">
    <text evidence="2">The sequence shown here is derived from an EMBL/GenBank/DDBJ whole genome shotgun (WGS) entry which is preliminary data.</text>
</comment>
<accession>A0A9Q1FDI4</accession>
<evidence type="ECO:0000313" key="2">
    <source>
        <dbReference type="EMBL" id="KAJ8356196.1"/>
    </source>
</evidence>
<protein>
    <submittedName>
        <fullName evidence="2">Uncharacterized protein</fullName>
    </submittedName>
</protein>
<reference evidence="2" key="1">
    <citation type="journal article" date="2023" name="Science">
        <title>Genome structures resolve the early diversification of teleost fishes.</title>
        <authorList>
            <person name="Parey E."/>
            <person name="Louis A."/>
            <person name="Montfort J."/>
            <person name="Bouchez O."/>
            <person name="Roques C."/>
            <person name="Iampietro C."/>
            <person name="Lluch J."/>
            <person name="Castinel A."/>
            <person name="Donnadieu C."/>
            <person name="Desvignes T."/>
            <person name="Floi Bucao C."/>
            <person name="Jouanno E."/>
            <person name="Wen M."/>
            <person name="Mejri S."/>
            <person name="Dirks R."/>
            <person name="Jansen H."/>
            <person name="Henkel C."/>
            <person name="Chen W.J."/>
            <person name="Zahm M."/>
            <person name="Cabau C."/>
            <person name="Klopp C."/>
            <person name="Thompson A.W."/>
            <person name="Robinson-Rechavi M."/>
            <person name="Braasch I."/>
            <person name="Lecointre G."/>
            <person name="Bobe J."/>
            <person name="Postlethwait J.H."/>
            <person name="Berthelot C."/>
            <person name="Roest Crollius H."/>
            <person name="Guiguen Y."/>
        </authorList>
    </citation>
    <scope>NUCLEOTIDE SEQUENCE</scope>
    <source>
        <strain evidence="2">WJC10195</strain>
    </source>
</reference>
<dbReference type="Proteomes" id="UP001152622">
    <property type="component" value="Chromosome 6"/>
</dbReference>
<feature type="transmembrane region" description="Helical" evidence="1">
    <location>
        <begin position="188"/>
        <end position="209"/>
    </location>
</feature>
<dbReference type="EMBL" id="JAINUF010000006">
    <property type="protein sequence ID" value="KAJ8356196.1"/>
    <property type="molecule type" value="Genomic_DNA"/>
</dbReference>
<sequence length="251" mass="27708">MIDREWADTHIPNYTVRPLQELLEEDLNAYAANGHAIPYDGVPSNFDTSDPLVLYEPAEANIALGQLSAGEGLLEINNTRRPYVKVPISNHSKHEITLPKRTPLGTIQHVVQVLETDAPEPQQADVALTETTAEGNDITSPSGPPTESWLPPVDISHLSPEQQHMVERVLYDDGIKQRDQLVPVSPEVLAFLSTIGIFTIVTILLFLYVSSKLSVESAGDLSCLDEYRNNKALQEAVAISQQLPAKMKWNP</sequence>
<keyword evidence="3" id="KW-1185">Reference proteome</keyword>
<keyword evidence="1" id="KW-0812">Transmembrane</keyword>